<dbReference type="PANTHER" id="PTHR45885:SF1">
    <property type="entry name" value="CELL DIVISION CYCLE 5-LIKE PROTEIN"/>
    <property type="match status" value="1"/>
</dbReference>
<accession>A0A834XPW6</accession>
<name>A0A834XPW6_APHGI</name>
<evidence type="ECO:0000259" key="4">
    <source>
        <dbReference type="Pfam" id="PF11831"/>
    </source>
</evidence>
<dbReference type="PANTHER" id="PTHR45885">
    <property type="entry name" value="CELL DIVISION CYCLE 5-LIKE PROTEIN"/>
    <property type="match status" value="1"/>
</dbReference>
<evidence type="ECO:0000256" key="1">
    <source>
        <dbReference type="ARBA" id="ARBA00023125"/>
    </source>
</evidence>
<dbReference type="InterPro" id="IPR047242">
    <property type="entry name" value="CDC5L/Cef1"/>
</dbReference>
<feature type="region of interest" description="Disordered" evidence="3">
    <location>
        <begin position="1"/>
        <end position="30"/>
    </location>
</feature>
<keyword evidence="6" id="KW-1185">Reference proteome</keyword>
<proteinExistence type="predicted"/>
<dbReference type="AlphaFoldDB" id="A0A834XPW6"/>
<dbReference type="GO" id="GO:0005681">
    <property type="term" value="C:spliceosomal complex"/>
    <property type="evidence" value="ECO:0007669"/>
    <property type="project" value="TreeGrafter"/>
</dbReference>
<organism evidence="5 6">
    <name type="scientific">Aphidius gifuensis</name>
    <name type="common">Parasitoid wasp</name>
    <dbReference type="NCBI Taxonomy" id="684658"/>
    <lineage>
        <taxon>Eukaryota</taxon>
        <taxon>Metazoa</taxon>
        <taxon>Ecdysozoa</taxon>
        <taxon>Arthropoda</taxon>
        <taxon>Hexapoda</taxon>
        <taxon>Insecta</taxon>
        <taxon>Pterygota</taxon>
        <taxon>Neoptera</taxon>
        <taxon>Endopterygota</taxon>
        <taxon>Hymenoptera</taxon>
        <taxon>Apocrita</taxon>
        <taxon>Ichneumonoidea</taxon>
        <taxon>Braconidae</taxon>
        <taxon>Aphidiinae</taxon>
        <taxon>Aphidius</taxon>
    </lineage>
</organism>
<keyword evidence="2" id="KW-0539">Nucleus</keyword>
<protein>
    <recommendedName>
        <fullName evidence="4">Pre-mRNA splicing factor component Cdc5p/Cef1 C-terminal domain-containing protein</fullName>
    </recommendedName>
</protein>
<evidence type="ECO:0000313" key="5">
    <source>
        <dbReference type="EMBL" id="KAF7990428.1"/>
    </source>
</evidence>
<feature type="domain" description="Pre-mRNA splicing factor component Cdc5p/Cef1 C-terminal" evidence="4">
    <location>
        <begin position="18"/>
        <end position="204"/>
    </location>
</feature>
<sequence length="331" mass="38245">MKISHLPGEHANKRKTSIDGAETPAEQKQLKQQLSLDLGALLAPKNDYQIVIPDNEVADETADYQDDNIIEDQADIDARKHEEYLLQQKKELEKRSKVIQRNLPRPSEVNTDIFSDSGSLTDLQKAEELIKKEMIGIMQYDAVLNPVQQSNTKRGQTIISQAQKYIENYPYEDYGKENLDSASKMIADEMQIVKEGMAHGELSIDVYTTVWEECLGQILYLEPQKRYTRATLAIKKDRIEAYKRKLEQNCNHMVREARLAAKMENKLKILTGGYQTRTIQFELSTFKFLQSQEDAALTRRVSCLTEDLYRQVEREKSLQTIYLVLQELHIK</sequence>
<dbReference type="Proteomes" id="UP000639338">
    <property type="component" value="Unassembled WGS sequence"/>
</dbReference>
<gene>
    <name evidence="5" type="ORF">HCN44_000233</name>
</gene>
<comment type="caution">
    <text evidence="5">The sequence shown here is derived from an EMBL/GenBank/DDBJ whole genome shotgun (WGS) entry which is preliminary data.</text>
</comment>
<evidence type="ECO:0000313" key="6">
    <source>
        <dbReference type="Proteomes" id="UP000639338"/>
    </source>
</evidence>
<keyword evidence="1" id="KW-0238">DNA-binding</keyword>
<dbReference type="InterPro" id="IPR021786">
    <property type="entry name" value="Cdc5p/Cef1_C"/>
</dbReference>
<dbReference type="GO" id="GO:0000977">
    <property type="term" value="F:RNA polymerase II transcription regulatory region sequence-specific DNA binding"/>
    <property type="evidence" value="ECO:0007669"/>
    <property type="project" value="TreeGrafter"/>
</dbReference>
<dbReference type="GO" id="GO:0000974">
    <property type="term" value="C:Prp19 complex"/>
    <property type="evidence" value="ECO:0007669"/>
    <property type="project" value="InterPro"/>
</dbReference>
<evidence type="ECO:0000256" key="3">
    <source>
        <dbReference type="SAM" id="MobiDB-lite"/>
    </source>
</evidence>
<dbReference type="Pfam" id="PF11831">
    <property type="entry name" value="Myb_Cef"/>
    <property type="match status" value="1"/>
</dbReference>
<dbReference type="EMBL" id="JACMRX010000004">
    <property type="protein sequence ID" value="KAF7990428.1"/>
    <property type="molecule type" value="Genomic_DNA"/>
</dbReference>
<dbReference type="GO" id="GO:0000981">
    <property type="term" value="F:DNA-binding transcription factor activity, RNA polymerase II-specific"/>
    <property type="evidence" value="ECO:0007669"/>
    <property type="project" value="TreeGrafter"/>
</dbReference>
<dbReference type="GO" id="GO:0000398">
    <property type="term" value="P:mRNA splicing, via spliceosome"/>
    <property type="evidence" value="ECO:0007669"/>
    <property type="project" value="InterPro"/>
</dbReference>
<evidence type="ECO:0000256" key="2">
    <source>
        <dbReference type="ARBA" id="ARBA00023242"/>
    </source>
</evidence>
<dbReference type="OrthoDB" id="1410009at2759"/>
<reference evidence="5 6" key="1">
    <citation type="submission" date="2020-08" db="EMBL/GenBank/DDBJ databases">
        <title>Aphidius gifuensis genome sequencing and assembly.</title>
        <authorList>
            <person name="Du Z."/>
        </authorList>
    </citation>
    <scope>NUCLEOTIDE SEQUENCE [LARGE SCALE GENOMIC DNA]</scope>
    <source>
        <strain evidence="5">YNYX2018</strain>
        <tissue evidence="5">Adults</tissue>
    </source>
</reference>